<evidence type="ECO:0000313" key="6">
    <source>
        <dbReference type="Proteomes" id="UP000199663"/>
    </source>
</evidence>
<feature type="domain" description="2-oxoacid dehydrogenase acyltransferase catalytic" evidence="4">
    <location>
        <begin position="179"/>
        <end position="257"/>
    </location>
</feature>
<keyword evidence="6" id="KW-1185">Reference proteome</keyword>
<dbReference type="Pfam" id="PF00198">
    <property type="entry name" value="2-oxoacid_dh"/>
    <property type="match status" value="2"/>
</dbReference>
<evidence type="ECO:0000256" key="3">
    <source>
        <dbReference type="ARBA" id="ARBA00023315"/>
    </source>
</evidence>
<name>A0A1H3Q5S5_9BACT</name>
<keyword evidence="3 5" id="KW-0012">Acyltransferase</keyword>
<comment type="caution">
    <text evidence="5">The sequence shown here is derived from an EMBL/GenBank/DDBJ whole genome shotgun (WGS) entry which is preliminary data.</text>
</comment>
<comment type="cofactor">
    <cofactor evidence="1">
        <name>(R)-lipoate</name>
        <dbReference type="ChEBI" id="CHEBI:83088"/>
    </cofactor>
</comment>
<dbReference type="InterPro" id="IPR050743">
    <property type="entry name" value="2-oxoacid_DH_E2_comp"/>
</dbReference>
<dbReference type="SUPFAM" id="SSF52777">
    <property type="entry name" value="CoA-dependent acyltransferases"/>
    <property type="match status" value="1"/>
</dbReference>
<dbReference type="GO" id="GO:0016746">
    <property type="term" value="F:acyltransferase activity"/>
    <property type="evidence" value="ECO:0007669"/>
    <property type="project" value="UniProtKB-KW"/>
</dbReference>
<dbReference type="InterPro" id="IPR001078">
    <property type="entry name" value="2-oxoacid_DH_actylTfrase"/>
</dbReference>
<feature type="domain" description="2-oxoacid dehydrogenase acyltransferase catalytic" evidence="4">
    <location>
        <begin position="28"/>
        <end position="127"/>
    </location>
</feature>
<reference evidence="5 6" key="1">
    <citation type="submission" date="2016-10" db="EMBL/GenBank/DDBJ databases">
        <authorList>
            <person name="Varghese N."/>
            <person name="Submissions S."/>
        </authorList>
    </citation>
    <scope>NUCLEOTIDE SEQUENCE [LARGE SCALE GENOMIC DNA]</scope>
    <source>
        <strain evidence="5 6">DSM 17997</strain>
    </source>
</reference>
<dbReference type="PANTHER" id="PTHR43178">
    <property type="entry name" value="DIHYDROLIPOAMIDE ACETYLTRANSFERASE COMPONENT OF PYRUVATE DEHYDROGENASE COMPLEX"/>
    <property type="match status" value="1"/>
</dbReference>
<dbReference type="EMBL" id="FNQC01000005">
    <property type="protein sequence ID" value="SDZ08059.1"/>
    <property type="molecule type" value="Genomic_DNA"/>
</dbReference>
<proteinExistence type="predicted"/>
<gene>
    <name evidence="5" type="ORF">SAMN05444412_105210</name>
</gene>
<dbReference type="PANTHER" id="PTHR43178:SF5">
    <property type="entry name" value="LIPOAMIDE ACYLTRANSFERASE COMPONENT OF BRANCHED-CHAIN ALPHA-KETO ACID DEHYDROGENASE COMPLEX, MITOCHONDRIAL"/>
    <property type="match status" value="1"/>
</dbReference>
<dbReference type="Proteomes" id="UP000199663">
    <property type="component" value="Unassembled WGS sequence"/>
</dbReference>
<evidence type="ECO:0000313" key="5">
    <source>
        <dbReference type="EMBL" id="SDZ08059.1"/>
    </source>
</evidence>
<evidence type="ECO:0000259" key="4">
    <source>
        <dbReference type="Pfam" id="PF00198"/>
    </source>
</evidence>
<protein>
    <submittedName>
        <fullName evidence="5">2-oxoacid dehydrogenases acyltransferase (Catalytic domain)</fullName>
    </submittedName>
</protein>
<accession>A0A1H3Q5S5</accession>
<evidence type="ECO:0000256" key="1">
    <source>
        <dbReference type="ARBA" id="ARBA00001938"/>
    </source>
</evidence>
<sequence length="261" mass="29728">MISHKTHRFPKTRMASIDIFGIGRRKHHVVALVEIDVTESKKRIKHHQESSGKITFTSWLIKVISDTVKSHEFVAAYLKGNRSLLVFEDVNVSLIVEKELNGQKIPLPLLIEKADKKSIETITNEIGVARENPLNKKDIVLQKRSTAMERFYYFLPGFIRRAFWRNLLKHPHLAFSKMGNVAITSVGMMGEVQGWFIPSSIHPICFGISTVSKKPWVIGERIEIREILHLTILLDHDVVDGAPMARFISELAENMEKGKGL</sequence>
<dbReference type="InterPro" id="IPR023213">
    <property type="entry name" value="CAT-like_dom_sf"/>
</dbReference>
<keyword evidence="2" id="KW-0808">Transferase</keyword>
<dbReference type="Gene3D" id="3.30.559.10">
    <property type="entry name" value="Chloramphenicol acetyltransferase-like domain"/>
    <property type="match status" value="1"/>
</dbReference>
<organism evidence="5 6">
    <name type="scientific">Rhodonellum ikkaensis</name>
    <dbReference type="NCBI Taxonomy" id="336829"/>
    <lineage>
        <taxon>Bacteria</taxon>
        <taxon>Pseudomonadati</taxon>
        <taxon>Bacteroidota</taxon>
        <taxon>Cytophagia</taxon>
        <taxon>Cytophagales</taxon>
        <taxon>Cytophagaceae</taxon>
        <taxon>Rhodonellum</taxon>
    </lineage>
</organism>
<evidence type="ECO:0000256" key="2">
    <source>
        <dbReference type="ARBA" id="ARBA00022679"/>
    </source>
</evidence>